<evidence type="ECO:0000256" key="3">
    <source>
        <dbReference type="ARBA" id="ARBA00005735"/>
    </source>
</evidence>
<feature type="domain" description="Galactosyltransferase C-terminal" evidence="11">
    <location>
        <begin position="101"/>
        <end position="146"/>
    </location>
</feature>
<evidence type="ECO:0000256" key="7">
    <source>
        <dbReference type="ARBA" id="ARBA00022968"/>
    </source>
</evidence>
<evidence type="ECO:0000256" key="2">
    <source>
        <dbReference type="ARBA" id="ARBA00004922"/>
    </source>
</evidence>
<dbReference type="GO" id="GO:0016020">
    <property type="term" value="C:membrane"/>
    <property type="evidence" value="ECO:0007669"/>
    <property type="project" value="UniProtKB-SubCell"/>
</dbReference>
<evidence type="ECO:0000256" key="8">
    <source>
        <dbReference type="ARBA" id="ARBA00022989"/>
    </source>
</evidence>
<comment type="subcellular location">
    <subcellularLocation>
        <location evidence="1">Membrane</location>
        <topology evidence="1">Single-pass type II membrane protein</topology>
    </subcellularLocation>
</comment>
<evidence type="ECO:0008006" key="14">
    <source>
        <dbReference type="Google" id="ProtNLM"/>
    </source>
</evidence>
<evidence type="ECO:0000256" key="10">
    <source>
        <dbReference type="ARBA" id="ARBA00023180"/>
    </source>
</evidence>
<name>A0A6C0BG54_9ZZZZ</name>
<evidence type="ECO:0000256" key="5">
    <source>
        <dbReference type="ARBA" id="ARBA00022679"/>
    </source>
</evidence>
<keyword evidence="8" id="KW-1133">Transmembrane helix</keyword>
<dbReference type="Pfam" id="PF13733">
    <property type="entry name" value="Glyco_transf_7N"/>
    <property type="match status" value="1"/>
</dbReference>
<dbReference type="InterPro" id="IPR027791">
    <property type="entry name" value="Galactosyl_T_C"/>
</dbReference>
<dbReference type="PRINTS" id="PR02050">
    <property type="entry name" value="B14GALTRFASE"/>
</dbReference>
<evidence type="ECO:0000259" key="12">
    <source>
        <dbReference type="Pfam" id="PF13733"/>
    </source>
</evidence>
<dbReference type="GO" id="GO:0008378">
    <property type="term" value="F:galactosyltransferase activity"/>
    <property type="evidence" value="ECO:0007669"/>
    <property type="project" value="TreeGrafter"/>
</dbReference>
<dbReference type="PANTHER" id="PTHR19300:SF57">
    <property type="entry name" value="BETA-1,4-N-ACETYLGALACTOSAMINYLTRANSFERASE"/>
    <property type="match status" value="1"/>
</dbReference>
<dbReference type="GO" id="GO:0005794">
    <property type="term" value="C:Golgi apparatus"/>
    <property type="evidence" value="ECO:0007669"/>
    <property type="project" value="TreeGrafter"/>
</dbReference>
<keyword evidence="7" id="KW-0735">Signal-anchor</keyword>
<dbReference type="GO" id="GO:0005975">
    <property type="term" value="P:carbohydrate metabolic process"/>
    <property type="evidence" value="ECO:0007669"/>
    <property type="project" value="InterPro"/>
</dbReference>
<evidence type="ECO:0000313" key="13">
    <source>
        <dbReference type="EMBL" id="QHS90972.1"/>
    </source>
</evidence>
<dbReference type="InterPro" id="IPR003859">
    <property type="entry name" value="Galactosyl_T"/>
</dbReference>
<dbReference type="InterPro" id="IPR029044">
    <property type="entry name" value="Nucleotide-diphossugar_trans"/>
</dbReference>
<dbReference type="Pfam" id="PF02709">
    <property type="entry name" value="Glyco_transf_7C"/>
    <property type="match status" value="1"/>
</dbReference>
<dbReference type="UniPathway" id="UPA00378"/>
<feature type="domain" description="Galactosyltransferase N-terminal" evidence="12">
    <location>
        <begin position="3"/>
        <end position="78"/>
    </location>
</feature>
<protein>
    <recommendedName>
        <fullName evidence="14">Galactosyltransferase C-terminal domain-containing protein</fullName>
    </recommendedName>
</protein>
<dbReference type="SUPFAM" id="SSF53448">
    <property type="entry name" value="Nucleotide-diphospho-sugar transferases"/>
    <property type="match status" value="1"/>
</dbReference>
<keyword evidence="4" id="KW-0328">Glycosyltransferase</keyword>
<dbReference type="PANTHER" id="PTHR19300">
    <property type="entry name" value="BETA-1,4-GALACTOSYLTRANSFERASE"/>
    <property type="match status" value="1"/>
</dbReference>
<organism evidence="13">
    <name type="scientific">viral metagenome</name>
    <dbReference type="NCBI Taxonomy" id="1070528"/>
    <lineage>
        <taxon>unclassified sequences</taxon>
        <taxon>metagenomes</taxon>
        <taxon>organismal metagenomes</taxon>
    </lineage>
</organism>
<keyword evidence="5" id="KW-0808">Transferase</keyword>
<evidence type="ECO:0000259" key="11">
    <source>
        <dbReference type="Pfam" id="PF02709"/>
    </source>
</evidence>
<keyword evidence="10" id="KW-0325">Glycoprotein</keyword>
<comment type="similarity">
    <text evidence="3">Belongs to the glycosyltransferase 7 family.</text>
</comment>
<reference evidence="13" key="1">
    <citation type="journal article" date="2020" name="Nature">
        <title>Giant virus diversity and host interactions through global metagenomics.</title>
        <authorList>
            <person name="Schulz F."/>
            <person name="Roux S."/>
            <person name="Paez-Espino D."/>
            <person name="Jungbluth S."/>
            <person name="Walsh D.A."/>
            <person name="Denef V.J."/>
            <person name="McMahon K.D."/>
            <person name="Konstantinidis K.T."/>
            <person name="Eloe-Fadrosh E.A."/>
            <person name="Kyrpides N.C."/>
            <person name="Woyke T."/>
        </authorList>
    </citation>
    <scope>NUCLEOTIDE SEQUENCE</scope>
    <source>
        <strain evidence="13">GVMAG-M-3300013004-44</strain>
    </source>
</reference>
<keyword evidence="9" id="KW-0472">Membrane</keyword>
<evidence type="ECO:0000256" key="6">
    <source>
        <dbReference type="ARBA" id="ARBA00022692"/>
    </source>
</evidence>
<dbReference type="AlphaFoldDB" id="A0A6C0BG54"/>
<comment type="pathway">
    <text evidence="2">Protein modification; protein glycosylation.</text>
</comment>
<keyword evidence="6" id="KW-0812">Transmembrane</keyword>
<proteinExistence type="inferred from homology"/>
<accession>A0A6C0BG54</accession>
<dbReference type="Gene3D" id="3.90.550.10">
    <property type="entry name" value="Spore Coat Polysaccharide Biosynthesis Protein SpsA, Chain A"/>
    <property type="match status" value="1"/>
</dbReference>
<evidence type="ECO:0000256" key="9">
    <source>
        <dbReference type="ARBA" id="ARBA00023136"/>
    </source>
</evidence>
<evidence type="ECO:0000256" key="1">
    <source>
        <dbReference type="ARBA" id="ARBA00004606"/>
    </source>
</evidence>
<sequence>MKYNFIIPYRNRKEHLDEFIKRFTKMVKEEDLDAEFYIIHQIHPGAFNRGALLNIGFMEGCKTRSDGLFIFHDVDIYPTYWGSIDYHTAKGEVRHPVGLQNENIGTICCFWKSEYEAVNGFPNYWGWGIEDVTIMYRLKKLHIKIDEQHIVDVKDTQKCICPVHTRNIIKEELCAKENTALYHEEIKSGQCNNGLSSIKYTILSTLAYAPLFTVINVDFTLEN</sequence>
<dbReference type="InterPro" id="IPR027995">
    <property type="entry name" value="Galactosyl_T_N"/>
</dbReference>
<evidence type="ECO:0000256" key="4">
    <source>
        <dbReference type="ARBA" id="ARBA00022676"/>
    </source>
</evidence>
<dbReference type="EMBL" id="MN739154">
    <property type="protein sequence ID" value="QHS90972.1"/>
    <property type="molecule type" value="Genomic_DNA"/>
</dbReference>